<dbReference type="GO" id="GO:0000793">
    <property type="term" value="C:condensed chromosome"/>
    <property type="evidence" value="ECO:0007669"/>
    <property type="project" value="TreeGrafter"/>
</dbReference>
<dbReference type="Proteomes" id="UP000002872">
    <property type="component" value="Unassembled WGS sequence"/>
</dbReference>
<dbReference type="GO" id="GO:0007076">
    <property type="term" value="P:mitotic chromosome condensation"/>
    <property type="evidence" value="ECO:0007669"/>
    <property type="project" value="InterPro"/>
</dbReference>
<protein>
    <recommendedName>
        <fullName evidence="3">Nuclear condensin complex subunit 3 C-terminal domain-containing protein</fullName>
    </recommendedName>
</protein>
<accession>I3EIR8</accession>
<dbReference type="InterPro" id="IPR016024">
    <property type="entry name" value="ARM-type_fold"/>
</dbReference>
<evidence type="ECO:0008006" key="3">
    <source>
        <dbReference type="Google" id="ProtNLM"/>
    </source>
</evidence>
<dbReference type="SUPFAM" id="SSF48371">
    <property type="entry name" value="ARM repeat"/>
    <property type="match status" value="1"/>
</dbReference>
<dbReference type="GO" id="GO:0000796">
    <property type="term" value="C:condensin complex"/>
    <property type="evidence" value="ECO:0007669"/>
    <property type="project" value="InterPro"/>
</dbReference>
<dbReference type="OMA" id="CECTSII"/>
<dbReference type="PANTHER" id="PTHR14418">
    <property type="entry name" value="CONDENSIN COMPLEX SUBUNIT 3-RELATED"/>
    <property type="match status" value="1"/>
</dbReference>
<gene>
    <name evidence="1" type="ORF">NEQG_00934</name>
</gene>
<dbReference type="EMBL" id="GL870877">
    <property type="protein sequence ID" value="EIJ89115.1"/>
    <property type="molecule type" value="Genomic_DNA"/>
</dbReference>
<dbReference type="HOGENOM" id="CLU_383137_0_0_1"/>
<evidence type="ECO:0000313" key="1">
    <source>
        <dbReference type="EMBL" id="EIJ89115.1"/>
    </source>
</evidence>
<dbReference type="STRING" id="935791.I3EIR8"/>
<dbReference type="InterPro" id="IPR027165">
    <property type="entry name" value="CND3"/>
</dbReference>
<name>I3EIR8_NEMP3</name>
<organism evidence="1 2">
    <name type="scientific">Nematocida parisii (strain ERTm3)</name>
    <name type="common">Nematode killer fungus</name>
    <dbReference type="NCBI Taxonomy" id="935791"/>
    <lineage>
        <taxon>Eukaryota</taxon>
        <taxon>Fungi</taxon>
        <taxon>Fungi incertae sedis</taxon>
        <taxon>Microsporidia</taxon>
        <taxon>Nematocida</taxon>
    </lineage>
</organism>
<keyword evidence="2" id="KW-1185">Reference proteome</keyword>
<evidence type="ECO:0000313" key="2">
    <source>
        <dbReference type="Proteomes" id="UP000002872"/>
    </source>
</evidence>
<dbReference type="InParanoid" id="I3EIR8"/>
<dbReference type="VEuPathDB" id="MicrosporidiaDB:NEQG_00934"/>
<dbReference type="OrthoDB" id="27187at2759"/>
<dbReference type="PANTHER" id="PTHR14418:SF5">
    <property type="entry name" value="CONDENSIN COMPLEX SUBUNIT 3"/>
    <property type="match status" value="1"/>
</dbReference>
<reference evidence="1" key="1">
    <citation type="submission" date="2011-01" db="EMBL/GenBank/DDBJ databases">
        <title>The Genome Sequence of Nematocida parisii strain ERTm3.</title>
        <authorList>
            <consortium name="The Broad Institute Genome Sequencing Platform"/>
            <consortium name="The Broad Institute Genome Sequencing Center for Infectious Disease"/>
            <person name="Cuomo C."/>
            <person name="Troemel E."/>
            <person name="Young S.K."/>
            <person name="Zeng Q."/>
            <person name="Gargeya S."/>
            <person name="Fitzgerald M."/>
            <person name="Haas B."/>
            <person name="Abouelleil A."/>
            <person name="Alvarado L."/>
            <person name="Arachchi H.M."/>
            <person name="Berlin A."/>
            <person name="Chapman S.B."/>
            <person name="Gearin G."/>
            <person name="Goldberg J."/>
            <person name="Griggs A."/>
            <person name="Gujja S."/>
            <person name="Hansen M."/>
            <person name="Heiman D."/>
            <person name="Howarth C."/>
            <person name="Larimer J."/>
            <person name="Lui A."/>
            <person name="MacDonald P.J.P."/>
            <person name="McCowen C."/>
            <person name="Montmayeur A."/>
            <person name="Murphy C."/>
            <person name="Neiman D."/>
            <person name="Pearson M."/>
            <person name="Priest M."/>
            <person name="Roberts A."/>
            <person name="Saif S."/>
            <person name="Shea T."/>
            <person name="Sisk P."/>
            <person name="Stolte C."/>
            <person name="Sykes S."/>
            <person name="Wortman J."/>
            <person name="Nusbaum C."/>
            <person name="Birren B."/>
        </authorList>
    </citation>
    <scope>NUCLEOTIDE SEQUENCE</scope>
    <source>
        <strain evidence="1">ERTm3</strain>
    </source>
</reference>
<sequence>MSVGSLLNKVQTEQIQESREALVQLEELILEGDTTHIFKEFCECTSIIIGCKKGDLPKSLLQFMNELMKRLKHAKTGRNFMHNLIKYLVRGIDSKLKHVRYNSLSLLWSCMEHLDSVSPRLWEIVKVKIGEKLFDKEVNVRTQAVRIAAKYQETAIENGLQFYKLFKDLLRYDSSAEVRKLVLQYIVVNKSTIEAIISRAADVSEGVRMVFVMSKLSLIPWEDGLSLEQRSGLLQALEEERVPEIRKKSIERIEVIFEEVFLGKYEMFTNAFYLENRNNKSLERILKELMKRYEYADGFTEEFLERATPSLLFLMWVSLEHIDRDRGRDNLFLPEMPVLLKSIADASCSVDSSDQYEGTLAHALFALLEYYDVFQSNERNLLIKCGLYILSQPARLLGGVVNSVCHMIIKACSGSHSDKFYIKALSVGEERTQVLFAEALMKAREFSVESFPSVYQMIEMKYRTAIFSSDLDIKECCIRLLVLYASEINSCDEALEQLLALAKQNSQSALCALVDLSAIFRERRDIFNLAFELVKTVEFTLQDKSVTKMLLSGLPTEEQRTELLEKLIVRFYSEQTNLEDAQYLHVFFYEYFRNNHSVVFTVYTKAVSQIKHWKVFNDQIVYWFESQQENATTETDLLLEVLSVVLKALSTSTDKMPLKEKKEILQRHLDLLSKVSVLKYTLSEEEKTLAIELSSALSKQTVKILPDNDVVKNILFDLISRE</sequence>
<dbReference type="AlphaFoldDB" id="I3EIR8"/>
<proteinExistence type="predicted"/>